<name>A0A085WS97_9BACT</name>
<organism evidence="2 3">
    <name type="scientific">Hyalangium minutum</name>
    <dbReference type="NCBI Taxonomy" id="394096"/>
    <lineage>
        <taxon>Bacteria</taxon>
        <taxon>Pseudomonadati</taxon>
        <taxon>Myxococcota</taxon>
        <taxon>Myxococcia</taxon>
        <taxon>Myxococcales</taxon>
        <taxon>Cystobacterineae</taxon>
        <taxon>Archangiaceae</taxon>
        <taxon>Hyalangium</taxon>
    </lineage>
</organism>
<reference evidence="2 3" key="1">
    <citation type="submission" date="2014-04" db="EMBL/GenBank/DDBJ databases">
        <title>Genome assembly of Hyalangium minutum DSM 14724.</title>
        <authorList>
            <person name="Sharma G."/>
            <person name="Subramanian S."/>
        </authorList>
    </citation>
    <scope>NUCLEOTIDE SEQUENCE [LARGE SCALE GENOMIC DNA]</scope>
    <source>
        <strain evidence="2 3">DSM 14724</strain>
    </source>
</reference>
<evidence type="ECO:0000313" key="2">
    <source>
        <dbReference type="EMBL" id="KFE70560.1"/>
    </source>
</evidence>
<evidence type="ECO:0000256" key="1">
    <source>
        <dbReference type="SAM" id="MobiDB-lite"/>
    </source>
</evidence>
<sequence length="43" mass="4576">MSKRTTAFIEALHPENTTNSSTTTKRGMGSLRSMAPAPGAPRD</sequence>
<dbReference type="STRING" id="394096.DB31_5602"/>
<dbReference type="AlphaFoldDB" id="A0A085WS97"/>
<evidence type="ECO:0000313" key="3">
    <source>
        <dbReference type="Proteomes" id="UP000028725"/>
    </source>
</evidence>
<comment type="caution">
    <text evidence="2">The sequence shown here is derived from an EMBL/GenBank/DDBJ whole genome shotgun (WGS) entry which is preliminary data.</text>
</comment>
<keyword evidence="3" id="KW-1185">Reference proteome</keyword>
<dbReference type="Proteomes" id="UP000028725">
    <property type="component" value="Unassembled WGS sequence"/>
</dbReference>
<protein>
    <submittedName>
        <fullName evidence="2">Uncharacterized protein</fullName>
    </submittedName>
</protein>
<accession>A0A085WS97</accession>
<proteinExistence type="predicted"/>
<dbReference type="EMBL" id="JMCB01000003">
    <property type="protein sequence ID" value="KFE70560.1"/>
    <property type="molecule type" value="Genomic_DNA"/>
</dbReference>
<feature type="region of interest" description="Disordered" evidence="1">
    <location>
        <begin position="1"/>
        <end position="43"/>
    </location>
</feature>
<feature type="compositionally biased region" description="Polar residues" evidence="1">
    <location>
        <begin position="15"/>
        <end position="25"/>
    </location>
</feature>
<gene>
    <name evidence="2" type="ORF">DB31_5602</name>
</gene>